<evidence type="ECO:0000256" key="1">
    <source>
        <dbReference type="ARBA" id="ARBA00006479"/>
    </source>
</evidence>
<keyword evidence="2" id="KW-0808">Transferase</keyword>
<keyword evidence="3" id="KW-1185">Reference proteome</keyword>
<dbReference type="GO" id="GO:0016301">
    <property type="term" value="F:kinase activity"/>
    <property type="evidence" value="ECO:0007669"/>
    <property type="project" value="UniProtKB-KW"/>
</dbReference>
<dbReference type="InterPro" id="IPR000600">
    <property type="entry name" value="ROK"/>
</dbReference>
<organism evidence="2 3">
    <name type="scientific">Labrys monachus</name>
    <dbReference type="NCBI Taxonomy" id="217067"/>
    <lineage>
        <taxon>Bacteria</taxon>
        <taxon>Pseudomonadati</taxon>
        <taxon>Pseudomonadota</taxon>
        <taxon>Alphaproteobacteria</taxon>
        <taxon>Hyphomicrobiales</taxon>
        <taxon>Xanthobacteraceae</taxon>
        <taxon>Labrys</taxon>
    </lineage>
</organism>
<comment type="similarity">
    <text evidence="1">Belongs to the ROK (NagC/XylR) family.</text>
</comment>
<proteinExistence type="inferred from homology"/>
<dbReference type="EMBL" id="JAUSVK010000001">
    <property type="protein sequence ID" value="MDQ0396221.1"/>
    <property type="molecule type" value="Genomic_DNA"/>
</dbReference>
<dbReference type="RefSeq" id="WP_307436167.1">
    <property type="nucleotide sequence ID" value="NZ_JAUSVK010000001.1"/>
</dbReference>
<dbReference type="Proteomes" id="UP001237448">
    <property type="component" value="Unassembled WGS sequence"/>
</dbReference>
<dbReference type="SUPFAM" id="SSF46785">
    <property type="entry name" value="Winged helix' DNA-binding domain"/>
    <property type="match status" value="1"/>
</dbReference>
<dbReference type="Gene3D" id="1.10.10.10">
    <property type="entry name" value="Winged helix-like DNA-binding domain superfamily/Winged helix DNA-binding domain"/>
    <property type="match status" value="1"/>
</dbReference>
<reference evidence="2 3" key="1">
    <citation type="submission" date="2023-07" db="EMBL/GenBank/DDBJ databases">
        <title>Genomic Encyclopedia of Type Strains, Phase IV (KMG-IV): sequencing the most valuable type-strain genomes for metagenomic binning, comparative biology and taxonomic classification.</title>
        <authorList>
            <person name="Goeker M."/>
        </authorList>
    </citation>
    <scope>NUCLEOTIDE SEQUENCE [LARGE SCALE GENOMIC DNA]</scope>
    <source>
        <strain evidence="2 3">DSM 5896</strain>
    </source>
</reference>
<accession>A0ABU0FNN2</accession>
<dbReference type="SUPFAM" id="SSF53067">
    <property type="entry name" value="Actin-like ATPase domain"/>
    <property type="match status" value="1"/>
</dbReference>
<dbReference type="InterPro" id="IPR036390">
    <property type="entry name" value="WH_DNA-bd_sf"/>
</dbReference>
<protein>
    <submittedName>
        <fullName evidence="2">NBD/HSP70 family sugar kinase</fullName>
    </submittedName>
</protein>
<evidence type="ECO:0000313" key="2">
    <source>
        <dbReference type="EMBL" id="MDQ0396221.1"/>
    </source>
</evidence>
<evidence type="ECO:0000313" key="3">
    <source>
        <dbReference type="Proteomes" id="UP001237448"/>
    </source>
</evidence>
<keyword evidence="2" id="KW-0418">Kinase</keyword>
<dbReference type="Gene3D" id="3.30.420.40">
    <property type="match status" value="2"/>
</dbReference>
<comment type="caution">
    <text evidence="2">The sequence shown here is derived from an EMBL/GenBank/DDBJ whole genome shotgun (WGS) entry which is preliminary data.</text>
</comment>
<dbReference type="PANTHER" id="PTHR18964">
    <property type="entry name" value="ROK (REPRESSOR, ORF, KINASE) FAMILY"/>
    <property type="match status" value="1"/>
</dbReference>
<dbReference type="Pfam" id="PF00480">
    <property type="entry name" value="ROK"/>
    <property type="match status" value="1"/>
</dbReference>
<dbReference type="InterPro" id="IPR043129">
    <property type="entry name" value="ATPase_NBD"/>
</dbReference>
<name>A0ABU0FNN2_9HYPH</name>
<dbReference type="PANTHER" id="PTHR18964:SF149">
    <property type="entry name" value="BIFUNCTIONAL UDP-N-ACETYLGLUCOSAMINE 2-EPIMERASE_N-ACETYLMANNOSAMINE KINASE"/>
    <property type="match status" value="1"/>
</dbReference>
<sequence>MADQTFARYVNERRILTQLRLQGAMPRAELARRLSLTPATITNLVDNLIAGALVVEQRAVRDDGARRDVGRPGVAIALNPGGGCFLGAEIGVGVVRFALVDLALGVVDTHTAALASTVTPAAAAGIIAGHVRDLERRDRLGAGLRSVGITVPGLVRADGFVVHLPILGWKEQNLKALAETALGLPVFVENNANAAAFGEVYTQPGLQADTIIYLKLGTGCGGAAIVNGRLLRGASGTGSEFGHMRIHGAGIRCSCGQRGCLETFVNIAALDRAYRPGQAFGVDGLSALPATVAAAASAGDRSAGAAMDAIAGDLALGLVSLVNIFNPSTIVLGGSMRPVLAARLAAIGDTVGAGILPGMLRPAIRLSTLGAMECAVGAATIAHHQALDVSNIEIGT</sequence>
<gene>
    <name evidence="2" type="ORF">J3R73_006013</name>
</gene>
<dbReference type="InterPro" id="IPR036388">
    <property type="entry name" value="WH-like_DNA-bd_sf"/>
</dbReference>